<dbReference type="STRING" id="564608.C1MUW9"/>
<dbReference type="OrthoDB" id="3176171at2759"/>
<dbReference type="InterPro" id="IPR027640">
    <property type="entry name" value="Kinesin-like_fam"/>
</dbReference>
<dbReference type="SUPFAM" id="SSF52540">
    <property type="entry name" value="P-loop containing nucleoside triphosphate hydrolases"/>
    <property type="match status" value="1"/>
</dbReference>
<dbReference type="GO" id="GO:0005737">
    <property type="term" value="C:cytoplasm"/>
    <property type="evidence" value="ECO:0007669"/>
    <property type="project" value="UniProtKB-SubCell"/>
</dbReference>
<dbReference type="GO" id="GO:0051231">
    <property type="term" value="P:spindle elongation"/>
    <property type="evidence" value="ECO:0007669"/>
    <property type="project" value="TreeGrafter"/>
</dbReference>
<dbReference type="GO" id="GO:0007052">
    <property type="term" value="P:mitotic spindle organization"/>
    <property type="evidence" value="ECO:0007669"/>
    <property type="project" value="TreeGrafter"/>
</dbReference>
<evidence type="ECO:0000313" key="11">
    <source>
        <dbReference type="Proteomes" id="UP000001876"/>
    </source>
</evidence>
<dbReference type="InterPro" id="IPR019821">
    <property type="entry name" value="Kinesin_motor_CS"/>
</dbReference>
<keyword evidence="8" id="KW-0493">Microtubule</keyword>
<sequence>MEALADALPTIEAEKELPVTVALMMRPLVGPELVDGCRECVFPNPEENSVTLVSEHKFTYDHVFHGPGPTEKALYEQCVEPLVRGLVCGYNATVLAYGQTGSGKTHCMGTSHEPGGATEGVIPRVMQTLFRTIADEPPEVSVKLKVGFIEIHKEDIRDLLVTDLKNAEAVSLRENVGRGQNGGVSLVGAKEVEVSTAAEMAAALASGSAARATAATGMNHRSSRSHAIFTIHVERRGRDPADVTRAKMHLVDLAGSERAKRTKAEGQRLKEGIQINKGLLALGNVISALGDDKRRHAGGHVPYRDSKLTRLLQDSLGGNSRTVMVACISPADANLDETMSTLKYANRARNI</sequence>
<feature type="binding site" evidence="7">
    <location>
        <begin position="98"/>
        <end position="105"/>
    </location>
    <ligand>
        <name>ATP</name>
        <dbReference type="ChEBI" id="CHEBI:30616"/>
    </ligand>
</feature>
<dbReference type="OMA" id="PIAWHAR"/>
<dbReference type="PANTHER" id="PTHR47969">
    <property type="entry name" value="CHROMOSOME-ASSOCIATED KINESIN KIF4A-RELATED"/>
    <property type="match status" value="1"/>
</dbReference>
<dbReference type="AlphaFoldDB" id="C1MUW9"/>
<evidence type="ECO:0000256" key="7">
    <source>
        <dbReference type="PROSITE-ProRule" id="PRU00283"/>
    </source>
</evidence>
<dbReference type="PROSITE" id="PS50067">
    <property type="entry name" value="KINESIN_MOTOR_2"/>
    <property type="match status" value="1"/>
</dbReference>
<keyword evidence="6 7" id="KW-0505">Motor protein</keyword>
<dbReference type="RefSeq" id="XP_003059574.1">
    <property type="nucleotide sequence ID" value="XM_003059528.1"/>
</dbReference>
<evidence type="ECO:0000256" key="3">
    <source>
        <dbReference type="ARBA" id="ARBA00022741"/>
    </source>
</evidence>
<dbReference type="InterPro" id="IPR027417">
    <property type="entry name" value="P-loop_NTPase"/>
</dbReference>
<evidence type="ECO:0000256" key="4">
    <source>
        <dbReference type="ARBA" id="ARBA00022840"/>
    </source>
</evidence>
<keyword evidence="11" id="KW-1185">Reference proteome</keyword>
<dbReference type="GeneID" id="9684704"/>
<dbReference type="SMART" id="SM00129">
    <property type="entry name" value="KISc"/>
    <property type="match status" value="1"/>
</dbReference>
<dbReference type="InterPro" id="IPR036961">
    <property type="entry name" value="Kinesin_motor_dom_sf"/>
</dbReference>
<dbReference type="KEGG" id="mpp:MICPUCDRAFT_17639"/>
<name>C1MUW9_MICPC</name>
<feature type="non-terminal residue" evidence="10">
    <location>
        <position position="351"/>
    </location>
</feature>
<comment type="similarity">
    <text evidence="7 8">Belongs to the TRAFAC class myosin-kinesin ATPase superfamily. Kinesin family.</text>
</comment>
<evidence type="ECO:0000313" key="10">
    <source>
        <dbReference type="EMBL" id="EEH56706.1"/>
    </source>
</evidence>
<evidence type="ECO:0000259" key="9">
    <source>
        <dbReference type="PROSITE" id="PS50067"/>
    </source>
</evidence>
<protein>
    <recommendedName>
        <fullName evidence="8">Kinesin-like protein</fullName>
    </recommendedName>
</protein>
<keyword evidence="3 7" id="KW-0547">Nucleotide-binding</keyword>
<dbReference type="eggNOG" id="KOG0244">
    <property type="taxonomic scope" value="Eukaryota"/>
</dbReference>
<dbReference type="PANTHER" id="PTHR47969:SF15">
    <property type="entry name" value="CHROMOSOME-ASSOCIATED KINESIN KIF4A-RELATED"/>
    <property type="match status" value="1"/>
</dbReference>
<evidence type="ECO:0000256" key="2">
    <source>
        <dbReference type="ARBA" id="ARBA00022490"/>
    </source>
</evidence>
<accession>C1MUW9</accession>
<evidence type="ECO:0000256" key="6">
    <source>
        <dbReference type="ARBA" id="ARBA00023175"/>
    </source>
</evidence>
<keyword evidence="2" id="KW-0963">Cytoplasm</keyword>
<keyword evidence="5" id="KW-0175">Coiled coil</keyword>
<dbReference type="PRINTS" id="PR00380">
    <property type="entry name" value="KINESINHEAVY"/>
</dbReference>
<dbReference type="GO" id="GO:0007018">
    <property type="term" value="P:microtubule-based movement"/>
    <property type="evidence" value="ECO:0007669"/>
    <property type="project" value="InterPro"/>
</dbReference>
<dbReference type="GO" id="GO:0008017">
    <property type="term" value="F:microtubule binding"/>
    <property type="evidence" value="ECO:0007669"/>
    <property type="project" value="InterPro"/>
</dbReference>
<organism evidence="11">
    <name type="scientific">Micromonas pusilla (strain CCMP1545)</name>
    <name type="common">Picoplanktonic green alga</name>
    <dbReference type="NCBI Taxonomy" id="564608"/>
    <lineage>
        <taxon>Eukaryota</taxon>
        <taxon>Viridiplantae</taxon>
        <taxon>Chlorophyta</taxon>
        <taxon>Mamiellophyceae</taxon>
        <taxon>Mamiellales</taxon>
        <taxon>Mamiellaceae</taxon>
        <taxon>Micromonas</taxon>
    </lineage>
</organism>
<dbReference type="GO" id="GO:0005524">
    <property type="term" value="F:ATP binding"/>
    <property type="evidence" value="ECO:0007669"/>
    <property type="project" value="UniProtKB-UniRule"/>
</dbReference>
<evidence type="ECO:0000256" key="8">
    <source>
        <dbReference type="RuleBase" id="RU000394"/>
    </source>
</evidence>
<dbReference type="InterPro" id="IPR001752">
    <property type="entry name" value="Kinesin_motor_dom"/>
</dbReference>
<dbReference type="PROSITE" id="PS00411">
    <property type="entry name" value="KINESIN_MOTOR_1"/>
    <property type="match status" value="1"/>
</dbReference>
<comment type="subcellular location">
    <subcellularLocation>
        <location evidence="1">Cytoplasm</location>
    </subcellularLocation>
</comment>
<dbReference type="Pfam" id="PF00225">
    <property type="entry name" value="Kinesin"/>
    <property type="match status" value="1"/>
</dbReference>
<evidence type="ECO:0000256" key="5">
    <source>
        <dbReference type="ARBA" id="ARBA00023054"/>
    </source>
</evidence>
<feature type="domain" description="Kinesin motor" evidence="9">
    <location>
        <begin position="18"/>
        <end position="351"/>
    </location>
</feature>
<dbReference type="GO" id="GO:0003777">
    <property type="term" value="F:microtubule motor activity"/>
    <property type="evidence" value="ECO:0007669"/>
    <property type="project" value="InterPro"/>
</dbReference>
<proteinExistence type="inferred from homology"/>
<gene>
    <name evidence="10" type="ORF">MICPUCDRAFT_17639</name>
</gene>
<reference evidence="10 11" key="1">
    <citation type="journal article" date="2009" name="Science">
        <title>Green evolution and dynamic adaptations revealed by genomes of the marine picoeukaryotes Micromonas.</title>
        <authorList>
            <person name="Worden A.Z."/>
            <person name="Lee J.H."/>
            <person name="Mock T."/>
            <person name="Rouze P."/>
            <person name="Simmons M.P."/>
            <person name="Aerts A.L."/>
            <person name="Allen A.E."/>
            <person name="Cuvelier M.L."/>
            <person name="Derelle E."/>
            <person name="Everett M.V."/>
            <person name="Foulon E."/>
            <person name="Grimwood J."/>
            <person name="Gundlach H."/>
            <person name="Henrissat B."/>
            <person name="Napoli C."/>
            <person name="McDonald S.M."/>
            <person name="Parker M.S."/>
            <person name="Rombauts S."/>
            <person name="Salamov A."/>
            <person name="Von Dassow P."/>
            <person name="Badger J.H."/>
            <person name="Coutinho P.M."/>
            <person name="Demir E."/>
            <person name="Dubchak I."/>
            <person name="Gentemann C."/>
            <person name="Eikrem W."/>
            <person name="Gready J.E."/>
            <person name="John U."/>
            <person name="Lanier W."/>
            <person name="Lindquist E.A."/>
            <person name="Lucas S."/>
            <person name="Mayer K.F."/>
            <person name="Moreau H."/>
            <person name="Not F."/>
            <person name="Otillar R."/>
            <person name="Panaud O."/>
            <person name="Pangilinan J."/>
            <person name="Paulsen I."/>
            <person name="Piegu B."/>
            <person name="Poliakov A."/>
            <person name="Robbens S."/>
            <person name="Schmutz J."/>
            <person name="Toulza E."/>
            <person name="Wyss T."/>
            <person name="Zelensky A."/>
            <person name="Zhou K."/>
            <person name="Armbrust E.V."/>
            <person name="Bhattacharya D."/>
            <person name="Goodenough U.W."/>
            <person name="Van de Peer Y."/>
            <person name="Grigoriev I.V."/>
        </authorList>
    </citation>
    <scope>NUCLEOTIDE SEQUENCE [LARGE SCALE GENOMIC DNA]</scope>
    <source>
        <strain evidence="10 11">CCMP1545</strain>
    </source>
</reference>
<dbReference type="Proteomes" id="UP000001876">
    <property type="component" value="Unassembled WGS sequence"/>
</dbReference>
<dbReference type="GO" id="GO:0005875">
    <property type="term" value="C:microtubule associated complex"/>
    <property type="evidence" value="ECO:0007669"/>
    <property type="project" value="TreeGrafter"/>
</dbReference>
<evidence type="ECO:0000256" key="1">
    <source>
        <dbReference type="ARBA" id="ARBA00004496"/>
    </source>
</evidence>
<keyword evidence="4 7" id="KW-0067">ATP-binding</keyword>
<dbReference type="Gene3D" id="3.40.850.10">
    <property type="entry name" value="Kinesin motor domain"/>
    <property type="match status" value="1"/>
</dbReference>
<dbReference type="GO" id="GO:0005874">
    <property type="term" value="C:microtubule"/>
    <property type="evidence" value="ECO:0007669"/>
    <property type="project" value="UniProtKB-KW"/>
</dbReference>
<dbReference type="EMBL" id="GG663740">
    <property type="protein sequence ID" value="EEH56706.1"/>
    <property type="molecule type" value="Genomic_DNA"/>
</dbReference>